<sequence length="620" mass="68099">MGFISSDIHGIILSSLIFTHCYNVLAILDKKGWYIEDEPRRNYRLEDFLWSGSGEGEGSGGGSGAGSQTWATTTIFKTTTILTTVYPTPVWVDSCSSGALTGSDCISDIQPSSVPGPTSDSSSPVSTSTPVLAFTETYPSVSPHQPLPDMSYWLITIIRANVSSLDFSTSVFENRLAHLYKTAFQRQQERHLSGKNGEEKRRERREAVWVRVHRVSGVGGTGNEALELVYTVLVGGRPVSAKVAANDMRYVSQQEVVNLLGFPVLTKAEPYLKAPEQASSSPDERQTWLIVWSVITSVILLALLVGLVLLARAKKEKMSNREQLNTEQLNAEQGEENHAFQTDNHQDKDYLEKDDDHDVESNSSVTGIKGEPSIAQKRPTARPRSNKPSSPNSYLSMPSVKAFPTGAPIPGPLERVLEPEPVGAAQLSRHSSESADPGVVGPLVWDLHCHRLNKRDEDCGESERNASVGRMRKRFHELLDDAFSLFGSRSGTPDDEKSSPNHNIYGRAKSALIMPVDSLETVEVLRPKTSAAIRETEKNDDTDIGRVRPLRGAWDLSPVQLTSHPRPLSAGPFHKPKLDPAWLLSDNSLSSADPALPLIKAIKTELDKFPAVSQKTPYKM</sequence>
<evidence type="ECO:0000313" key="3">
    <source>
        <dbReference type="EMBL" id="KAK9497583.1"/>
    </source>
</evidence>
<feature type="compositionally biased region" description="Low complexity" evidence="1">
    <location>
        <begin position="111"/>
        <end position="128"/>
    </location>
</feature>
<keyword evidence="2" id="KW-1133">Transmembrane helix</keyword>
<evidence type="ECO:0000256" key="1">
    <source>
        <dbReference type="SAM" id="MobiDB-lite"/>
    </source>
</evidence>
<feature type="region of interest" description="Disordered" evidence="1">
    <location>
        <begin position="109"/>
        <end position="128"/>
    </location>
</feature>
<keyword evidence="2" id="KW-0472">Membrane</keyword>
<keyword evidence="2" id="KW-0812">Transmembrane</keyword>
<dbReference type="Proteomes" id="UP001461498">
    <property type="component" value="Unassembled WGS sequence"/>
</dbReference>
<keyword evidence="4" id="KW-1185">Reference proteome</keyword>
<organism evidence="3 4">
    <name type="scientific">Rhynocoris fuscipes</name>
    <dbReference type="NCBI Taxonomy" id="488301"/>
    <lineage>
        <taxon>Eukaryota</taxon>
        <taxon>Metazoa</taxon>
        <taxon>Ecdysozoa</taxon>
        <taxon>Arthropoda</taxon>
        <taxon>Hexapoda</taxon>
        <taxon>Insecta</taxon>
        <taxon>Pterygota</taxon>
        <taxon>Neoptera</taxon>
        <taxon>Paraneoptera</taxon>
        <taxon>Hemiptera</taxon>
        <taxon>Heteroptera</taxon>
        <taxon>Panheteroptera</taxon>
        <taxon>Cimicomorpha</taxon>
        <taxon>Reduviidae</taxon>
        <taxon>Harpactorinae</taxon>
        <taxon>Harpactorini</taxon>
        <taxon>Rhynocoris</taxon>
    </lineage>
</organism>
<accession>A0AAW1CL92</accession>
<feature type="compositionally biased region" description="Basic and acidic residues" evidence="1">
    <location>
        <begin position="344"/>
        <end position="360"/>
    </location>
</feature>
<dbReference type="InterPro" id="IPR024606">
    <property type="entry name" value="KIAA1549"/>
</dbReference>
<protein>
    <submittedName>
        <fullName evidence="3">Uncharacterized protein</fullName>
    </submittedName>
</protein>
<evidence type="ECO:0000313" key="4">
    <source>
        <dbReference type="Proteomes" id="UP001461498"/>
    </source>
</evidence>
<feature type="transmembrane region" description="Helical" evidence="2">
    <location>
        <begin position="288"/>
        <end position="311"/>
    </location>
</feature>
<name>A0AAW1CL92_9HEMI</name>
<dbReference type="Pfam" id="PF12877">
    <property type="entry name" value="KIAA1549"/>
    <property type="match status" value="1"/>
</dbReference>
<gene>
    <name evidence="3" type="ORF">O3M35_004282</name>
</gene>
<proteinExistence type="predicted"/>
<dbReference type="EMBL" id="JAPXFL010000014">
    <property type="protein sequence ID" value="KAK9497583.1"/>
    <property type="molecule type" value="Genomic_DNA"/>
</dbReference>
<evidence type="ECO:0000256" key="2">
    <source>
        <dbReference type="SAM" id="Phobius"/>
    </source>
</evidence>
<feature type="compositionally biased region" description="Polar residues" evidence="1">
    <location>
        <begin position="321"/>
        <end position="331"/>
    </location>
</feature>
<dbReference type="AlphaFoldDB" id="A0AAW1CL92"/>
<comment type="caution">
    <text evidence="3">The sequence shown here is derived from an EMBL/GenBank/DDBJ whole genome shotgun (WGS) entry which is preliminary data.</text>
</comment>
<feature type="region of interest" description="Disordered" evidence="1">
    <location>
        <begin position="319"/>
        <end position="415"/>
    </location>
</feature>
<reference evidence="3 4" key="1">
    <citation type="submission" date="2022-12" db="EMBL/GenBank/DDBJ databases">
        <title>Chromosome-level genome assembly of true bugs.</title>
        <authorList>
            <person name="Ma L."/>
            <person name="Li H."/>
        </authorList>
    </citation>
    <scope>NUCLEOTIDE SEQUENCE [LARGE SCALE GENOMIC DNA]</scope>
    <source>
        <strain evidence="3">Lab_2022b</strain>
    </source>
</reference>